<evidence type="ECO:0000313" key="10">
    <source>
        <dbReference type="EMBL" id="MYD90842.1"/>
    </source>
</evidence>
<keyword evidence="4" id="KW-0235">DNA replication</keyword>
<evidence type="ECO:0000256" key="8">
    <source>
        <dbReference type="SAM" id="MobiDB-lite"/>
    </source>
</evidence>
<dbReference type="SUPFAM" id="SSF52540">
    <property type="entry name" value="P-loop containing nucleoside triphosphate hydrolases"/>
    <property type="match status" value="1"/>
</dbReference>
<gene>
    <name evidence="10" type="primary">holA</name>
    <name evidence="10" type="ORF">F4Y08_10980</name>
</gene>
<comment type="caution">
    <text evidence="10">The sequence shown here is derived from an EMBL/GenBank/DDBJ whole genome shotgun (WGS) entry which is preliminary data.</text>
</comment>
<sequence length="434" mass="47140">MRHQPGGTGTAVGAGDAIPGAGRTRILHGPVYRQPAIDDGPERGSQGAGSPIADRDHSGGPAGSRGDRGVCPAGLWQAGRAGLGRGPDVIHLCAGADPFRYQLFLKNLKAGLDPAMADFNYVELEAPGASLENIEREIQALPVMADERIVAAHKVWTAFADSVRRSKTRGRETLAERWQLSLTALAGMPATTVLVLYEPDLKPDFKAIRELPAPAGGMAVPTIEDLEREKKLRRESLAAPKRNEMRSWAEFRCSEKQIRIAGPAVDELVRRASNDLRNLDQELDKLAAYAKGEPISLEAVRELVPDYSEDFIFALSNAVFQQQRDEAMRVLSHLLSQGLHPIQILATLGSQARMLAAVRLSGESPDAIAKAMKVKPYAVQRSMRNAARLSPDQVRAMVDMLLEADLKMKSTPHAEAVLETLVGHLVSPDTWLQA</sequence>
<dbReference type="EMBL" id="VXPY01000078">
    <property type="protein sequence ID" value="MYD90842.1"/>
    <property type="molecule type" value="Genomic_DNA"/>
</dbReference>
<feature type="region of interest" description="Disordered" evidence="8">
    <location>
        <begin position="1"/>
        <end position="20"/>
    </location>
</feature>
<proteinExistence type="inferred from homology"/>
<evidence type="ECO:0000256" key="2">
    <source>
        <dbReference type="ARBA" id="ARBA00022679"/>
    </source>
</evidence>
<dbReference type="NCBIfam" id="TIGR01128">
    <property type="entry name" value="holA"/>
    <property type="match status" value="1"/>
</dbReference>
<dbReference type="GO" id="GO:0003677">
    <property type="term" value="F:DNA binding"/>
    <property type="evidence" value="ECO:0007669"/>
    <property type="project" value="InterPro"/>
</dbReference>
<keyword evidence="2 10" id="KW-0808">Transferase</keyword>
<dbReference type="Gene3D" id="3.40.50.300">
    <property type="entry name" value="P-loop containing nucleotide triphosphate hydrolases"/>
    <property type="match status" value="1"/>
</dbReference>
<dbReference type="EC" id="2.7.7.7" evidence="1"/>
<keyword evidence="3 10" id="KW-0548">Nucleotidyltransferase</keyword>
<feature type="domain" description="DNA polymerase III delta subunit-like C-terminal" evidence="9">
    <location>
        <begin position="310"/>
        <end position="414"/>
    </location>
</feature>
<evidence type="ECO:0000256" key="1">
    <source>
        <dbReference type="ARBA" id="ARBA00012417"/>
    </source>
</evidence>
<dbReference type="Pfam" id="PF21694">
    <property type="entry name" value="DNA_pol3_delta_C"/>
    <property type="match status" value="1"/>
</dbReference>
<dbReference type="InterPro" id="IPR048466">
    <property type="entry name" value="DNA_pol3_delta-like_C"/>
</dbReference>
<feature type="region of interest" description="Disordered" evidence="8">
    <location>
        <begin position="33"/>
        <end position="68"/>
    </location>
</feature>
<evidence type="ECO:0000259" key="9">
    <source>
        <dbReference type="Pfam" id="PF21694"/>
    </source>
</evidence>
<dbReference type="SUPFAM" id="SSF48019">
    <property type="entry name" value="post-AAA+ oligomerization domain-like"/>
    <property type="match status" value="1"/>
</dbReference>
<evidence type="ECO:0000256" key="3">
    <source>
        <dbReference type="ARBA" id="ARBA00022695"/>
    </source>
</evidence>
<dbReference type="Gene3D" id="1.10.8.60">
    <property type="match status" value="1"/>
</dbReference>
<dbReference type="Gene3D" id="1.20.272.10">
    <property type="match status" value="1"/>
</dbReference>
<keyword evidence="5" id="KW-0239">DNA-directed DNA polymerase</keyword>
<dbReference type="InterPro" id="IPR005790">
    <property type="entry name" value="DNA_polIII_delta"/>
</dbReference>
<protein>
    <recommendedName>
        <fullName evidence="1">DNA-directed DNA polymerase</fullName>
        <ecNumber evidence="1">2.7.7.7</ecNumber>
    </recommendedName>
</protein>
<evidence type="ECO:0000256" key="7">
    <source>
        <dbReference type="ARBA" id="ARBA00049244"/>
    </source>
</evidence>
<feature type="compositionally biased region" description="Gly residues" evidence="8">
    <location>
        <begin position="1"/>
        <end position="12"/>
    </location>
</feature>
<dbReference type="PANTHER" id="PTHR34388:SF1">
    <property type="entry name" value="DNA POLYMERASE III SUBUNIT DELTA"/>
    <property type="match status" value="1"/>
</dbReference>
<dbReference type="PANTHER" id="PTHR34388">
    <property type="entry name" value="DNA POLYMERASE III SUBUNIT DELTA"/>
    <property type="match status" value="1"/>
</dbReference>
<dbReference type="InterPro" id="IPR008921">
    <property type="entry name" value="DNA_pol3_clamp-load_cplx_C"/>
</dbReference>
<organism evidence="10">
    <name type="scientific">Caldilineaceae bacterium SB0662_bin_9</name>
    <dbReference type="NCBI Taxonomy" id="2605258"/>
    <lineage>
        <taxon>Bacteria</taxon>
        <taxon>Bacillati</taxon>
        <taxon>Chloroflexota</taxon>
        <taxon>Caldilineae</taxon>
        <taxon>Caldilineales</taxon>
        <taxon>Caldilineaceae</taxon>
    </lineage>
</organism>
<dbReference type="GO" id="GO:0006261">
    <property type="term" value="P:DNA-templated DNA replication"/>
    <property type="evidence" value="ECO:0007669"/>
    <property type="project" value="TreeGrafter"/>
</dbReference>
<evidence type="ECO:0000256" key="6">
    <source>
        <dbReference type="ARBA" id="ARBA00034754"/>
    </source>
</evidence>
<comment type="similarity">
    <text evidence="6">Belongs to the DNA polymerase HolA subunit family.</text>
</comment>
<evidence type="ECO:0000256" key="5">
    <source>
        <dbReference type="ARBA" id="ARBA00022932"/>
    </source>
</evidence>
<dbReference type="InterPro" id="IPR027417">
    <property type="entry name" value="P-loop_NTPase"/>
</dbReference>
<evidence type="ECO:0000256" key="4">
    <source>
        <dbReference type="ARBA" id="ARBA00022705"/>
    </source>
</evidence>
<accession>A0A6B1DW05</accession>
<comment type="catalytic activity">
    <reaction evidence="7">
        <text>DNA(n) + a 2'-deoxyribonucleoside 5'-triphosphate = DNA(n+1) + diphosphate</text>
        <dbReference type="Rhea" id="RHEA:22508"/>
        <dbReference type="Rhea" id="RHEA-COMP:17339"/>
        <dbReference type="Rhea" id="RHEA-COMP:17340"/>
        <dbReference type="ChEBI" id="CHEBI:33019"/>
        <dbReference type="ChEBI" id="CHEBI:61560"/>
        <dbReference type="ChEBI" id="CHEBI:173112"/>
        <dbReference type="EC" id="2.7.7.7"/>
    </reaction>
</comment>
<dbReference type="AlphaFoldDB" id="A0A6B1DW05"/>
<dbReference type="GO" id="GO:0009360">
    <property type="term" value="C:DNA polymerase III complex"/>
    <property type="evidence" value="ECO:0007669"/>
    <property type="project" value="TreeGrafter"/>
</dbReference>
<reference evidence="10" key="1">
    <citation type="submission" date="2019-09" db="EMBL/GenBank/DDBJ databases">
        <title>Characterisation of the sponge microbiome using genome-centric metagenomics.</title>
        <authorList>
            <person name="Engelberts J.P."/>
            <person name="Robbins S.J."/>
            <person name="De Goeij J.M."/>
            <person name="Aranda M."/>
            <person name="Bell S.C."/>
            <person name="Webster N.S."/>
        </authorList>
    </citation>
    <scope>NUCLEOTIDE SEQUENCE</scope>
    <source>
        <strain evidence="10">SB0662_bin_9</strain>
    </source>
</reference>
<name>A0A6B1DW05_9CHLR</name>
<dbReference type="GO" id="GO:0003887">
    <property type="term" value="F:DNA-directed DNA polymerase activity"/>
    <property type="evidence" value="ECO:0007669"/>
    <property type="project" value="UniProtKB-KW"/>
</dbReference>